<name>A0ABT5DCM8_9BACT</name>
<evidence type="ECO:0000256" key="2">
    <source>
        <dbReference type="ARBA" id="ARBA00022741"/>
    </source>
</evidence>
<evidence type="ECO:0000256" key="5">
    <source>
        <dbReference type="PROSITE-ProRule" id="PRU10141"/>
    </source>
</evidence>
<keyword evidence="8" id="KW-1185">Reference proteome</keyword>
<dbReference type="Gene3D" id="3.30.200.20">
    <property type="entry name" value="Phosphorylase Kinase, domain 1"/>
    <property type="match status" value="1"/>
</dbReference>
<keyword evidence="3 7" id="KW-0418">Kinase</keyword>
<dbReference type="InterPro" id="IPR042095">
    <property type="entry name" value="SUMF_sf"/>
</dbReference>
<proteinExistence type="predicted"/>
<evidence type="ECO:0000256" key="4">
    <source>
        <dbReference type="ARBA" id="ARBA00022840"/>
    </source>
</evidence>
<dbReference type="InterPro" id="IPR005532">
    <property type="entry name" value="SUMF_dom"/>
</dbReference>
<dbReference type="Pfam" id="PF20703">
    <property type="entry name" value="nSTAND1"/>
    <property type="match status" value="1"/>
</dbReference>
<dbReference type="InterPro" id="IPR016187">
    <property type="entry name" value="CTDL_fold"/>
</dbReference>
<evidence type="ECO:0000313" key="8">
    <source>
        <dbReference type="Proteomes" id="UP001221838"/>
    </source>
</evidence>
<keyword evidence="2 5" id="KW-0547">Nucleotide-binding</keyword>
<dbReference type="InterPro" id="IPR027417">
    <property type="entry name" value="P-loop_NTPase"/>
</dbReference>
<reference evidence="7 8" key="1">
    <citation type="submission" date="2022-11" db="EMBL/GenBank/DDBJ databases">
        <title>Minimal conservation of predation-associated metabolite biosynthetic gene clusters underscores biosynthetic potential of Myxococcota including descriptions for ten novel species: Archangium lansinium sp. nov., Myxococcus landrumus sp. nov., Nannocystis bai.</title>
        <authorList>
            <person name="Ahearne A."/>
            <person name="Stevens C."/>
            <person name="Dowd S."/>
        </authorList>
    </citation>
    <scope>NUCLEOTIDE SEQUENCE [LARGE SCALE GENOMIC DNA]</scope>
    <source>
        <strain evidence="7 8">NCWAL01</strain>
    </source>
</reference>
<dbReference type="PROSITE" id="PS50011">
    <property type="entry name" value="PROTEIN_KINASE_DOM"/>
    <property type="match status" value="1"/>
</dbReference>
<dbReference type="SMART" id="SM00220">
    <property type="entry name" value="S_TKc"/>
    <property type="match status" value="1"/>
</dbReference>
<dbReference type="PROSITE" id="PS00107">
    <property type="entry name" value="PROTEIN_KINASE_ATP"/>
    <property type="match status" value="1"/>
</dbReference>
<dbReference type="InterPro" id="IPR011009">
    <property type="entry name" value="Kinase-like_dom_sf"/>
</dbReference>
<dbReference type="PANTHER" id="PTHR43289:SF30">
    <property type="entry name" value="NON-SPECIFIC SERINE_THREONINE PROTEIN KINASE"/>
    <property type="match status" value="1"/>
</dbReference>
<accession>A0ABT5DCM8</accession>
<dbReference type="SUPFAM" id="SSF56112">
    <property type="entry name" value="Protein kinase-like (PK-like)"/>
    <property type="match status" value="1"/>
</dbReference>
<protein>
    <submittedName>
        <fullName evidence="7">Bifunctional serine/threonine-protein kinase/formylglycine-generating enzyme family protein</fullName>
    </submittedName>
</protein>
<dbReference type="InterPro" id="IPR000719">
    <property type="entry name" value="Prot_kinase_dom"/>
</dbReference>
<evidence type="ECO:0000259" key="6">
    <source>
        <dbReference type="PROSITE" id="PS50011"/>
    </source>
</evidence>
<organism evidence="7 8">
    <name type="scientific">Stigmatella ashevillensis</name>
    <dbReference type="NCBI Taxonomy" id="2995309"/>
    <lineage>
        <taxon>Bacteria</taxon>
        <taxon>Pseudomonadati</taxon>
        <taxon>Myxococcota</taxon>
        <taxon>Myxococcia</taxon>
        <taxon>Myxococcales</taxon>
        <taxon>Cystobacterineae</taxon>
        <taxon>Archangiaceae</taxon>
        <taxon>Stigmatella</taxon>
    </lineage>
</organism>
<dbReference type="Proteomes" id="UP001221838">
    <property type="component" value="Unassembled WGS sequence"/>
</dbReference>
<feature type="binding site" evidence="5">
    <location>
        <position position="45"/>
    </location>
    <ligand>
        <name>ATP</name>
        <dbReference type="ChEBI" id="CHEBI:30616"/>
    </ligand>
</feature>
<dbReference type="InterPro" id="IPR049052">
    <property type="entry name" value="nSTAND1"/>
</dbReference>
<comment type="caution">
    <text evidence="7">The sequence shown here is derived from an EMBL/GenBank/DDBJ whole genome shotgun (WGS) entry which is preliminary data.</text>
</comment>
<keyword evidence="4 5" id="KW-0067">ATP-binding</keyword>
<dbReference type="PANTHER" id="PTHR43289">
    <property type="entry name" value="MITOGEN-ACTIVATED PROTEIN KINASE KINASE KINASE 20-RELATED"/>
    <property type="match status" value="1"/>
</dbReference>
<dbReference type="Pfam" id="PF03781">
    <property type="entry name" value="FGE-sulfatase"/>
    <property type="match status" value="1"/>
</dbReference>
<dbReference type="EMBL" id="JAQNDM010000002">
    <property type="protein sequence ID" value="MDC0711427.1"/>
    <property type="molecule type" value="Genomic_DNA"/>
</dbReference>
<evidence type="ECO:0000256" key="3">
    <source>
        <dbReference type="ARBA" id="ARBA00022777"/>
    </source>
</evidence>
<dbReference type="SUPFAM" id="SSF52540">
    <property type="entry name" value="P-loop containing nucleoside triphosphate hydrolases"/>
    <property type="match status" value="1"/>
</dbReference>
<evidence type="ECO:0000313" key="7">
    <source>
        <dbReference type="EMBL" id="MDC0711427.1"/>
    </source>
</evidence>
<sequence>MLPLPSWNPPPFIDEYRLIQLIGRGGMGQIYLAEDTLLERLVAVKFVAMMRPDERARQRFQLEARAIARLSHPNVVSIHRVGEFDSRPYLVTEFVRGKSIEELPKPLPWKQALRIGSSLARGLAAAHRRGVLHRDIKPANVMLTEEEQVKLLDFGLAKLLAVPSGPTGEPLVSSGPGARSDLTGAGGMVGTPLYMAPETLQGAAATRSSDIYAVGAVLYELCSGTAPRQTAPQPASFEDWTELEPVPLEQVVPGVDPRLATVITRCLQRAPEDRFSSAEELCGALDALAVERFTGELPEGNPYRGLQAFDAKHRALFFGRDAESLEVIERLRSEPLVVVTGDSGVGKSSLCRASVLPSISEGTLEDGRTYRLISLVPGRYPAATLAATAAAALGKEEGPLTELLWNDPKGFSRELRGNPERTAGVLIFLDQAEELFTLATPQEAAALGEALGWAIRGSKEVRVLVTVRGDFLARFAGLPVLGDEVPRGLYLLRGLPAEAARAAIVEPARRKGVAFESEAIVEELVASSGTAAGGLPLLQFAMAELWETRDRARHQIPASALDALGGVGGALARHADGVLASLPPAWAPAARNILLRLVTAEGTRARRSRAELEAAEPQAAPVLETLVRSRLLVAREERGDTAYEVAHEALLLGWDTLRGWLDADAGKRKIRERVEAAASEWVRLEKAPETLWSERLLAEAQILDPSDTSPLGMGFLTASRTLLRRKRYRQWVFLAAAPLAVVLALGAIGLRDQWELQRRVDERYKVADIEAARGRQLKQEASRLREAAHARFSTLGPALAEEAERRVTEAEGIWTQAQEAAESADARLSLAARILEGTLNLGTGDARIQALLGDVLLDRIELADWFHHPERSRELSERLDAYDRDGLREKRLKRPPSLSITTSPPGALVELEQYEDEDGDGRKNRVPTGVLGHAPIFSGELAGGPGSYLLTLRAPDRMEVRYPLLIAPGESLSIHLWLPKKTSIPDGFVYVPPGAFLFGSTAPDVLRRGLLRASPVHLERTGAFLIQRTEVSFGEWIQFLNSLESEEERRRHLPRSNSPPMALELRPGEDGKWELVLGSGPKRVSAREGAPLWIPGRPKPQEWWRFPVMSISQQDAIAYTRWLGKTGQVPGARLCTELEWERAARGADGRAYPHGDLLLPTEATIDETYKRKAFGPDEVDANPASESPFGLLNTAGNVYEWVSSMRSKDEALIRGGAWYYDAWIAFASNRTVADSETKDPTVGFRVCATAPQAESL</sequence>
<gene>
    <name evidence="7" type="ORF">POL68_23350</name>
</gene>
<dbReference type="CDD" id="cd14014">
    <property type="entry name" value="STKc_PknB_like"/>
    <property type="match status" value="1"/>
</dbReference>
<feature type="domain" description="Protein kinase" evidence="6">
    <location>
        <begin position="16"/>
        <end position="288"/>
    </location>
</feature>
<evidence type="ECO:0000256" key="1">
    <source>
        <dbReference type="ARBA" id="ARBA00022679"/>
    </source>
</evidence>
<dbReference type="Gene3D" id="3.90.1580.10">
    <property type="entry name" value="paralog of FGE (formylglycine-generating enzyme)"/>
    <property type="match status" value="1"/>
</dbReference>
<dbReference type="InterPro" id="IPR017441">
    <property type="entry name" value="Protein_kinase_ATP_BS"/>
</dbReference>
<dbReference type="RefSeq" id="WP_272141380.1">
    <property type="nucleotide sequence ID" value="NZ_JAQNDM010000002.1"/>
</dbReference>
<dbReference type="GO" id="GO:0016301">
    <property type="term" value="F:kinase activity"/>
    <property type="evidence" value="ECO:0007669"/>
    <property type="project" value="UniProtKB-KW"/>
</dbReference>
<dbReference type="InterPro" id="IPR008271">
    <property type="entry name" value="Ser/Thr_kinase_AS"/>
</dbReference>
<dbReference type="SUPFAM" id="SSF56436">
    <property type="entry name" value="C-type lectin-like"/>
    <property type="match status" value="1"/>
</dbReference>
<keyword evidence="1" id="KW-0808">Transferase</keyword>
<dbReference type="Gene3D" id="1.10.510.10">
    <property type="entry name" value="Transferase(Phosphotransferase) domain 1"/>
    <property type="match status" value="1"/>
</dbReference>
<dbReference type="PROSITE" id="PS00108">
    <property type="entry name" value="PROTEIN_KINASE_ST"/>
    <property type="match status" value="1"/>
</dbReference>
<dbReference type="Pfam" id="PF00069">
    <property type="entry name" value="Pkinase"/>
    <property type="match status" value="1"/>
</dbReference>